<name>A0AAE0FBV2_9CHLO</name>
<evidence type="ECO:0000256" key="2">
    <source>
        <dbReference type="ARBA" id="ARBA00022448"/>
    </source>
</evidence>
<evidence type="ECO:0000256" key="6">
    <source>
        <dbReference type="ARBA" id="ARBA00022958"/>
    </source>
</evidence>
<protein>
    <recommendedName>
        <fullName evidence="11">RCK N-terminal domain-containing protein</fullName>
    </recommendedName>
</protein>
<keyword evidence="5" id="KW-0631">Potassium channel</keyword>
<keyword evidence="8" id="KW-0406">Ion transport</keyword>
<evidence type="ECO:0000256" key="4">
    <source>
        <dbReference type="ARBA" id="ARBA00022692"/>
    </source>
</evidence>
<evidence type="ECO:0000256" key="9">
    <source>
        <dbReference type="ARBA" id="ARBA00023136"/>
    </source>
</evidence>
<keyword evidence="4" id="KW-0812">Transmembrane</keyword>
<organism evidence="12 13">
    <name type="scientific">Cymbomonas tetramitiformis</name>
    <dbReference type="NCBI Taxonomy" id="36881"/>
    <lineage>
        <taxon>Eukaryota</taxon>
        <taxon>Viridiplantae</taxon>
        <taxon>Chlorophyta</taxon>
        <taxon>Pyramimonadophyceae</taxon>
        <taxon>Pyramimonadales</taxon>
        <taxon>Pyramimonadaceae</taxon>
        <taxon>Cymbomonas</taxon>
    </lineage>
</organism>
<dbReference type="EMBL" id="LGRX02021582">
    <property type="protein sequence ID" value="KAK3256521.1"/>
    <property type="molecule type" value="Genomic_DNA"/>
</dbReference>
<proteinExistence type="predicted"/>
<keyword evidence="6" id="KW-0630">Potassium</keyword>
<comment type="caution">
    <text evidence="12">The sequence shown here is derived from an EMBL/GenBank/DDBJ whole genome shotgun (WGS) entry which is preliminary data.</text>
</comment>
<dbReference type="Gene3D" id="3.40.50.720">
    <property type="entry name" value="NAD(P)-binding Rossmann-like Domain"/>
    <property type="match status" value="1"/>
</dbReference>
<sequence length="218" mass="24022">MQPTVFVVTKLRDMTAFFDFFQEFFHEVRAVKSDVRMVVLTPTKPNFALRTFQEVNASRLTVVEGSVLNDKDLERVQAHAASAWVLLADQLAEDPVVEDTTTLLAVLALKHFTSGSVSLFVQVLERSARRRIEPFLAPESDVCMSIRETEAELLVLAARCTGGSTLVNNFVLSMAPMRPPPPTRPPAPWALPEVCPWTAPAPGMHRAGVEGRHAQGGD</sequence>
<dbReference type="Pfam" id="PF22614">
    <property type="entry name" value="Slo-like_RCK"/>
    <property type="match status" value="1"/>
</dbReference>
<keyword evidence="13" id="KW-1185">Reference proteome</keyword>
<evidence type="ECO:0000256" key="3">
    <source>
        <dbReference type="ARBA" id="ARBA00022538"/>
    </source>
</evidence>
<feature type="domain" description="RCK N-terminal" evidence="11">
    <location>
        <begin position="7"/>
        <end position="113"/>
    </location>
</feature>
<evidence type="ECO:0000259" key="11">
    <source>
        <dbReference type="Pfam" id="PF22614"/>
    </source>
</evidence>
<keyword evidence="9" id="KW-0472">Membrane</keyword>
<evidence type="ECO:0000256" key="1">
    <source>
        <dbReference type="ARBA" id="ARBA00004141"/>
    </source>
</evidence>
<evidence type="ECO:0000256" key="5">
    <source>
        <dbReference type="ARBA" id="ARBA00022826"/>
    </source>
</evidence>
<dbReference type="GO" id="GO:0016020">
    <property type="term" value="C:membrane"/>
    <property type="evidence" value="ECO:0007669"/>
    <property type="project" value="UniProtKB-SubCell"/>
</dbReference>
<evidence type="ECO:0000256" key="10">
    <source>
        <dbReference type="ARBA" id="ARBA00023303"/>
    </source>
</evidence>
<reference evidence="12 13" key="1">
    <citation type="journal article" date="2015" name="Genome Biol. Evol.">
        <title>Comparative Genomics of a Bacterivorous Green Alga Reveals Evolutionary Causalities and Consequences of Phago-Mixotrophic Mode of Nutrition.</title>
        <authorList>
            <person name="Burns J.A."/>
            <person name="Paasch A."/>
            <person name="Narechania A."/>
            <person name="Kim E."/>
        </authorList>
    </citation>
    <scope>NUCLEOTIDE SEQUENCE [LARGE SCALE GENOMIC DNA]</scope>
    <source>
        <strain evidence="12 13">PLY_AMNH</strain>
    </source>
</reference>
<evidence type="ECO:0000256" key="7">
    <source>
        <dbReference type="ARBA" id="ARBA00022989"/>
    </source>
</evidence>
<evidence type="ECO:0000313" key="13">
    <source>
        <dbReference type="Proteomes" id="UP001190700"/>
    </source>
</evidence>
<keyword evidence="3" id="KW-0633">Potassium transport</keyword>
<dbReference type="AlphaFoldDB" id="A0AAE0FBV2"/>
<gene>
    <name evidence="12" type="ORF">CYMTET_34347</name>
</gene>
<dbReference type="InterPro" id="IPR047871">
    <property type="entry name" value="K_chnl_Slo-like"/>
</dbReference>
<dbReference type="PANTHER" id="PTHR10027">
    <property type="entry name" value="CALCIUM-ACTIVATED POTASSIUM CHANNEL ALPHA CHAIN"/>
    <property type="match status" value="1"/>
</dbReference>
<dbReference type="GO" id="GO:0005267">
    <property type="term" value="F:potassium channel activity"/>
    <property type="evidence" value="ECO:0007669"/>
    <property type="project" value="UniProtKB-KW"/>
</dbReference>
<comment type="subcellular location">
    <subcellularLocation>
        <location evidence="1">Membrane</location>
        <topology evidence="1">Multi-pass membrane protein</topology>
    </subcellularLocation>
</comment>
<dbReference type="PANTHER" id="PTHR10027:SF10">
    <property type="entry name" value="SLOWPOKE 2, ISOFORM D"/>
    <property type="match status" value="1"/>
</dbReference>
<keyword evidence="10" id="KW-0407">Ion channel</keyword>
<evidence type="ECO:0000313" key="12">
    <source>
        <dbReference type="EMBL" id="KAK3256521.1"/>
    </source>
</evidence>
<dbReference type="Proteomes" id="UP001190700">
    <property type="component" value="Unassembled WGS sequence"/>
</dbReference>
<keyword evidence="2" id="KW-0813">Transport</keyword>
<keyword evidence="7" id="KW-1133">Transmembrane helix</keyword>
<accession>A0AAE0FBV2</accession>
<evidence type="ECO:0000256" key="8">
    <source>
        <dbReference type="ARBA" id="ARBA00023065"/>
    </source>
</evidence>
<dbReference type="InterPro" id="IPR003148">
    <property type="entry name" value="RCK_N"/>
</dbReference>